<dbReference type="AlphaFoldDB" id="A0A2J6QAV5"/>
<dbReference type="Proteomes" id="UP000235672">
    <property type="component" value="Unassembled WGS sequence"/>
</dbReference>
<proteinExistence type="predicted"/>
<name>A0A2J6QAV5_9HELO</name>
<keyword evidence="2" id="KW-1185">Reference proteome</keyword>
<gene>
    <name evidence="1" type="ORF">NA56DRAFT_701672</name>
</gene>
<evidence type="ECO:0000313" key="2">
    <source>
        <dbReference type="Proteomes" id="UP000235672"/>
    </source>
</evidence>
<organism evidence="1 2">
    <name type="scientific">Hyaloscypha hepaticicola</name>
    <dbReference type="NCBI Taxonomy" id="2082293"/>
    <lineage>
        <taxon>Eukaryota</taxon>
        <taxon>Fungi</taxon>
        <taxon>Dikarya</taxon>
        <taxon>Ascomycota</taxon>
        <taxon>Pezizomycotina</taxon>
        <taxon>Leotiomycetes</taxon>
        <taxon>Helotiales</taxon>
        <taxon>Hyaloscyphaceae</taxon>
        <taxon>Hyaloscypha</taxon>
    </lineage>
</organism>
<sequence length="121" mass="12745">MSVVLAIQSTNHSFESRVCALVGRFLSCMHVLGALAAVTKSDPATNDQAQNPCAAKAGAANSFRKPPPVTVVSRPAALLKAWKIMGPVWTSDGQRRFLVSGRIVASPTKRADIGIITANSD</sequence>
<accession>A0A2J6QAV5</accession>
<evidence type="ECO:0000313" key="1">
    <source>
        <dbReference type="EMBL" id="PMD23386.1"/>
    </source>
</evidence>
<protein>
    <submittedName>
        <fullName evidence="1">Uncharacterized protein</fullName>
    </submittedName>
</protein>
<dbReference type="EMBL" id="KZ613475">
    <property type="protein sequence ID" value="PMD23386.1"/>
    <property type="molecule type" value="Genomic_DNA"/>
</dbReference>
<reference evidence="1 2" key="1">
    <citation type="submission" date="2016-05" db="EMBL/GenBank/DDBJ databases">
        <title>A degradative enzymes factory behind the ericoid mycorrhizal symbiosis.</title>
        <authorList>
            <consortium name="DOE Joint Genome Institute"/>
            <person name="Martino E."/>
            <person name="Morin E."/>
            <person name="Grelet G."/>
            <person name="Kuo A."/>
            <person name="Kohler A."/>
            <person name="Daghino S."/>
            <person name="Barry K."/>
            <person name="Choi C."/>
            <person name="Cichocki N."/>
            <person name="Clum A."/>
            <person name="Copeland A."/>
            <person name="Hainaut M."/>
            <person name="Haridas S."/>
            <person name="Labutti K."/>
            <person name="Lindquist E."/>
            <person name="Lipzen A."/>
            <person name="Khouja H.-R."/>
            <person name="Murat C."/>
            <person name="Ohm R."/>
            <person name="Olson A."/>
            <person name="Spatafora J."/>
            <person name="Veneault-Fourrey C."/>
            <person name="Henrissat B."/>
            <person name="Grigoriev I."/>
            <person name="Martin F."/>
            <person name="Perotto S."/>
        </authorList>
    </citation>
    <scope>NUCLEOTIDE SEQUENCE [LARGE SCALE GENOMIC DNA]</scope>
    <source>
        <strain evidence="1 2">UAMH 7357</strain>
    </source>
</reference>